<dbReference type="InterPro" id="IPR006176">
    <property type="entry name" value="3-OHacyl-CoA_DH_NAD-bd"/>
</dbReference>
<name>A0A420WAF4_9PROT</name>
<dbReference type="GO" id="GO:0070403">
    <property type="term" value="F:NAD+ binding"/>
    <property type="evidence" value="ECO:0007669"/>
    <property type="project" value="InterPro"/>
</dbReference>
<accession>A0A420WAF4</accession>
<comment type="similarity">
    <text evidence="1">Belongs to the 3-hydroxyacyl-CoA dehydrogenase family.</text>
</comment>
<evidence type="ECO:0000259" key="3">
    <source>
        <dbReference type="Pfam" id="PF00725"/>
    </source>
</evidence>
<dbReference type="Pfam" id="PF02737">
    <property type="entry name" value="3HCDH_N"/>
    <property type="match status" value="1"/>
</dbReference>
<dbReference type="InterPro" id="IPR008927">
    <property type="entry name" value="6-PGluconate_DH-like_C_sf"/>
</dbReference>
<dbReference type="RefSeq" id="WP_121221700.1">
    <property type="nucleotide sequence ID" value="NZ_RBIG01000004.1"/>
</dbReference>
<dbReference type="Pfam" id="PF00725">
    <property type="entry name" value="3HCDH"/>
    <property type="match status" value="1"/>
</dbReference>
<evidence type="ECO:0000256" key="2">
    <source>
        <dbReference type="ARBA" id="ARBA00023002"/>
    </source>
</evidence>
<evidence type="ECO:0000256" key="1">
    <source>
        <dbReference type="ARBA" id="ARBA00009463"/>
    </source>
</evidence>
<dbReference type="PANTHER" id="PTHR48075:SF1">
    <property type="entry name" value="LAMBDA-CRYSTALLIN HOMOLOG"/>
    <property type="match status" value="1"/>
</dbReference>
<gene>
    <name evidence="5" type="ORF">BCL74_3306</name>
</gene>
<dbReference type="EMBL" id="RBIG01000004">
    <property type="protein sequence ID" value="RKQ67989.1"/>
    <property type="molecule type" value="Genomic_DNA"/>
</dbReference>
<dbReference type="Proteomes" id="UP000277424">
    <property type="component" value="Unassembled WGS sequence"/>
</dbReference>
<feature type="domain" description="3-hydroxyacyl-CoA dehydrogenase C-terminal" evidence="3">
    <location>
        <begin position="188"/>
        <end position="252"/>
    </location>
</feature>
<dbReference type="InterPro" id="IPR036291">
    <property type="entry name" value="NAD(P)-bd_dom_sf"/>
</dbReference>
<dbReference type="OrthoDB" id="9803287at2"/>
<evidence type="ECO:0000313" key="6">
    <source>
        <dbReference type="Proteomes" id="UP000277424"/>
    </source>
</evidence>
<protein>
    <submittedName>
        <fullName evidence="5">3-hydroxyacyl-CoA dehydrogenase</fullName>
    </submittedName>
</protein>
<dbReference type="PROSITE" id="PS00067">
    <property type="entry name" value="3HCDH"/>
    <property type="match status" value="1"/>
</dbReference>
<keyword evidence="2" id="KW-0560">Oxidoreductase</keyword>
<organism evidence="5 6">
    <name type="scientific">Oceanibaculum indicum</name>
    <dbReference type="NCBI Taxonomy" id="526216"/>
    <lineage>
        <taxon>Bacteria</taxon>
        <taxon>Pseudomonadati</taxon>
        <taxon>Pseudomonadota</taxon>
        <taxon>Alphaproteobacteria</taxon>
        <taxon>Rhodospirillales</taxon>
        <taxon>Oceanibaculaceae</taxon>
        <taxon>Oceanibaculum</taxon>
    </lineage>
</organism>
<dbReference type="SUPFAM" id="SSF48179">
    <property type="entry name" value="6-phosphogluconate dehydrogenase C-terminal domain-like"/>
    <property type="match status" value="1"/>
</dbReference>
<dbReference type="PANTHER" id="PTHR48075">
    <property type="entry name" value="3-HYDROXYACYL-COA DEHYDROGENASE FAMILY PROTEIN"/>
    <property type="match status" value="1"/>
</dbReference>
<evidence type="ECO:0000313" key="5">
    <source>
        <dbReference type="EMBL" id="RKQ67989.1"/>
    </source>
</evidence>
<feature type="domain" description="3-hydroxyacyl-CoA dehydrogenase NAD binding" evidence="4">
    <location>
        <begin position="7"/>
        <end position="184"/>
    </location>
</feature>
<sequence length="317" mass="34445">MGGEKGTIAVIGSGLIGRAWSICFARAGHSVKLHDVSKPALDAALGLIDGALKELHESGLLDDPAAAKARISTADTLEEALEGASYVQENVKETEEAKQEIFAAMDRIADPGAILASSSSNIRASLFTENLAGRARCLVAHPANPPHLVPIVELSPAPWTDPEVVARARALYEQAGMVPILVKKEIPGFILNRLQGALLAEAFKLVADGYASTEDVDKTIKDGLGLRWSFMGPFETIDLNAPAGVADYIARYAPMYWDMQHEQAQPRRWDKALSDVLEGERRQVLPADRLGERQGWRDRRLMALIAHKREAAKKIGE</sequence>
<dbReference type="InterPro" id="IPR013328">
    <property type="entry name" value="6PGD_dom2"/>
</dbReference>
<comment type="caution">
    <text evidence="5">The sequence shown here is derived from an EMBL/GenBank/DDBJ whole genome shotgun (WGS) entry which is preliminary data.</text>
</comment>
<dbReference type="GO" id="GO:0050104">
    <property type="term" value="F:L-gulonate 3-dehydrogenase activity"/>
    <property type="evidence" value="ECO:0007669"/>
    <property type="project" value="TreeGrafter"/>
</dbReference>
<dbReference type="InterPro" id="IPR006180">
    <property type="entry name" value="3-OHacyl-CoA_DH_CS"/>
</dbReference>
<dbReference type="GO" id="GO:0006631">
    <property type="term" value="P:fatty acid metabolic process"/>
    <property type="evidence" value="ECO:0007669"/>
    <property type="project" value="InterPro"/>
</dbReference>
<proteinExistence type="inferred from homology"/>
<dbReference type="AlphaFoldDB" id="A0A420WAF4"/>
<evidence type="ECO:0000259" key="4">
    <source>
        <dbReference type="Pfam" id="PF02737"/>
    </source>
</evidence>
<dbReference type="InterPro" id="IPR006108">
    <property type="entry name" value="3HC_DH_C"/>
</dbReference>
<dbReference type="NCBIfam" id="NF004783">
    <property type="entry name" value="PRK06129.1"/>
    <property type="match status" value="1"/>
</dbReference>
<dbReference type="Gene3D" id="3.40.50.720">
    <property type="entry name" value="NAD(P)-binding Rossmann-like Domain"/>
    <property type="match status" value="1"/>
</dbReference>
<dbReference type="Gene3D" id="1.10.1040.10">
    <property type="entry name" value="N-(1-d-carboxylethyl)-l-norvaline Dehydrogenase, domain 2"/>
    <property type="match status" value="1"/>
</dbReference>
<reference evidence="5 6" key="1">
    <citation type="submission" date="2018-10" db="EMBL/GenBank/DDBJ databases">
        <title>Comparative analysis of microorganisms from saline springs in Andes Mountain Range, Colombia.</title>
        <authorList>
            <person name="Rubin E."/>
        </authorList>
    </citation>
    <scope>NUCLEOTIDE SEQUENCE [LARGE SCALE GENOMIC DNA]</scope>
    <source>
        <strain evidence="5 6">USBA 36</strain>
    </source>
</reference>
<dbReference type="SUPFAM" id="SSF51735">
    <property type="entry name" value="NAD(P)-binding Rossmann-fold domains"/>
    <property type="match status" value="1"/>
</dbReference>